<keyword evidence="4" id="KW-1185">Reference proteome</keyword>
<dbReference type="CDD" id="cd05829">
    <property type="entry name" value="Sortase_F"/>
    <property type="match status" value="1"/>
</dbReference>
<dbReference type="InterPro" id="IPR023365">
    <property type="entry name" value="Sortase_dom-sf"/>
</dbReference>
<sequence length="205" mass="21282">MSIRRAVLITVLGTALTTASTVAACRSSTSDDFGTPPAASSAPTPVVAGTVPSTAPTVAPARLRIPAVGLDAVVEAVGVDTGTGEFAVPADVDRVGWYRFGPGYNASAGSIVIAGHVDAADQGKGAFFRLGELESGDEVTLVGPGGRERTFEVTARKRYRKTAVPLDEYFARDGVVRLTLITCGGPFDTRTRHYRDNVVVTAVTA</sequence>
<evidence type="ECO:0000313" key="4">
    <source>
        <dbReference type="Proteomes" id="UP001595867"/>
    </source>
</evidence>
<reference evidence="4" key="1">
    <citation type="journal article" date="2019" name="Int. J. Syst. Evol. Microbiol.">
        <title>The Global Catalogue of Microorganisms (GCM) 10K type strain sequencing project: providing services to taxonomists for standard genome sequencing and annotation.</title>
        <authorList>
            <consortium name="The Broad Institute Genomics Platform"/>
            <consortium name="The Broad Institute Genome Sequencing Center for Infectious Disease"/>
            <person name="Wu L."/>
            <person name="Ma J."/>
        </authorList>
    </citation>
    <scope>NUCLEOTIDE SEQUENCE [LARGE SCALE GENOMIC DNA]</scope>
    <source>
        <strain evidence="4">TBRC 5832</strain>
    </source>
</reference>
<dbReference type="RefSeq" id="WP_378070813.1">
    <property type="nucleotide sequence ID" value="NZ_JBHSBL010000023.1"/>
</dbReference>
<proteinExistence type="predicted"/>
<gene>
    <name evidence="3" type="ORF">ACFO0C_33760</name>
</gene>
<dbReference type="Proteomes" id="UP001595867">
    <property type="component" value="Unassembled WGS sequence"/>
</dbReference>
<evidence type="ECO:0000256" key="2">
    <source>
        <dbReference type="SAM" id="SignalP"/>
    </source>
</evidence>
<protein>
    <submittedName>
        <fullName evidence="3">Class F sortase</fullName>
    </submittedName>
</protein>
<dbReference type="InterPro" id="IPR005754">
    <property type="entry name" value="Sortase"/>
</dbReference>
<evidence type="ECO:0000256" key="1">
    <source>
        <dbReference type="ARBA" id="ARBA00022801"/>
    </source>
</evidence>
<feature type="chain" id="PRO_5047342308" evidence="2">
    <location>
        <begin position="24"/>
        <end position="205"/>
    </location>
</feature>
<accession>A0ABV8J0Y2</accession>
<feature type="signal peptide" evidence="2">
    <location>
        <begin position="1"/>
        <end position="23"/>
    </location>
</feature>
<keyword evidence="2" id="KW-0732">Signal</keyword>
<dbReference type="EMBL" id="JBHSBL010000023">
    <property type="protein sequence ID" value="MFC4069919.1"/>
    <property type="molecule type" value="Genomic_DNA"/>
</dbReference>
<organism evidence="3 4">
    <name type="scientific">Actinoplanes subglobosus</name>
    <dbReference type="NCBI Taxonomy" id="1547892"/>
    <lineage>
        <taxon>Bacteria</taxon>
        <taxon>Bacillati</taxon>
        <taxon>Actinomycetota</taxon>
        <taxon>Actinomycetes</taxon>
        <taxon>Micromonosporales</taxon>
        <taxon>Micromonosporaceae</taxon>
        <taxon>Actinoplanes</taxon>
    </lineage>
</organism>
<comment type="caution">
    <text evidence="3">The sequence shown here is derived from an EMBL/GenBank/DDBJ whole genome shotgun (WGS) entry which is preliminary data.</text>
</comment>
<dbReference type="PROSITE" id="PS51257">
    <property type="entry name" value="PROKAR_LIPOPROTEIN"/>
    <property type="match status" value="1"/>
</dbReference>
<keyword evidence="1" id="KW-0378">Hydrolase</keyword>
<evidence type="ECO:0000313" key="3">
    <source>
        <dbReference type="EMBL" id="MFC4069919.1"/>
    </source>
</evidence>
<dbReference type="InterPro" id="IPR042001">
    <property type="entry name" value="Sortase_F"/>
</dbReference>
<dbReference type="Pfam" id="PF04203">
    <property type="entry name" value="Sortase"/>
    <property type="match status" value="1"/>
</dbReference>
<name>A0ABV8J0Y2_9ACTN</name>
<dbReference type="Gene3D" id="2.40.260.10">
    <property type="entry name" value="Sortase"/>
    <property type="match status" value="1"/>
</dbReference>
<dbReference type="SUPFAM" id="SSF63817">
    <property type="entry name" value="Sortase"/>
    <property type="match status" value="1"/>
</dbReference>